<proteinExistence type="inferred from homology"/>
<name>A0A1I4AMM3_9HYPH</name>
<organism evidence="5 6">
    <name type="scientific">Pseudovibrio ascidiaceicola</name>
    <dbReference type="NCBI Taxonomy" id="285279"/>
    <lineage>
        <taxon>Bacteria</taxon>
        <taxon>Pseudomonadati</taxon>
        <taxon>Pseudomonadota</taxon>
        <taxon>Alphaproteobacteria</taxon>
        <taxon>Hyphomicrobiales</taxon>
        <taxon>Stappiaceae</taxon>
        <taxon>Pseudovibrio</taxon>
    </lineage>
</organism>
<protein>
    <recommendedName>
        <fullName evidence="4">5-formyltetrahydrofolate cyclo-ligase</fullName>
        <ecNumber evidence="4">6.3.3.2</ecNumber>
    </recommendedName>
</protein>
<keyword evidence="6" id="KW-1185">Reference proteome</keyword>
<keyword evidence="3 4" id="KW-0067">ATP-binding</keyword>
<dbReference type="EC" id="6.3.3.2" evidence="4"/>
<keyword evidence="4" id="KW-0460">Magnesium</keyword>
<evidence type="ECO:0000256" key="3">
    <source>
        <dbReference type="ARBA" id="ARBA00022840"/>
    </source>
</evidence>
<comment type="catalytic activity">
    <reaction evidence="4">
        <text>(6S)-5-formyl-5,6,7,8-tetrahydrofolate + ATP = (6R)-5,10-methenyltetrahydrofolate + ADP + phosphate</text>
        <dbReference type="Rhea" id="RHEA:10488"/>
        <dbReference type="ChEBI" id="CHEBI:30616"/>
        <dbReference type="ChEBI" id="CHEBI:43474"/>
        <dbReference type="ChEBI" id="CHEBI:57455"/>
        <dbReference type="ChEBI" id="CHEBI:57457"/>
        <dbReference type="ChEBI" id="CHEBI:456216"/>
        <dbReference type="EC" id="6.3.3.2"/>
    </reaction>
</comment>
<reference evidence="5 6" key="1">
    <citation type="submission" date="2016-10" db="EMBL/GenBank/DDBJ databases">
        <authorList>
            <person name="Varghese N."/>
            <person name="Submissions S."/>
        </authorList>
    </citation>
    <scope>NUCLEOTIDE SEQUENCE [LARGE SCALE GENOMIC DNA]</scope>
    <source>
        <strain evidence="5 6">DSM 16392</strain>
    </source>
</reference>
<evidence type="ECO:0000313" key="6">
    <source>
        <dbReference type="Proteomes" id="UP000199598"/>
    </source>
</evidence>
<gene>
    <name evidence="5" type="ORF">SAMN04488518_106265</name>
</gene>
<dbReference type="InterPro" id="IPR024185">
    <property type="entry name" value="FTHF_cligase-like_sf"/>
</dbReference>
<dbReference type="Gene3D" id="3.40.50.10420">
    <property type="entry name" value="NagB/RpiA/CoA transferase-like"/>
    <property type="match status" value="1"/>
</dbReference>
<sequence length="225" mass="24378">MRVVHAYCVPISDLILSGMRYSTEVRCVLTSQDTENADCKLAKRDVRKAGLAARATLSPVERIERSLDLVGYAGELGVEPGSVVAGFWPIRDEVDPRPLMDALAKTGCSLCLPVVVGDDLEFRRLDQDGALEPAGFGSMAPGPEAEVVHPNVVLVPLSAFDQDCNRIGYGKGFYDRALSELEKLTNLIAIGVAFAVQEVEEVPMEPHDRQLDGILTDRGLLRAGD</sequence>
<accession>A0A1I4AMM3</accession>
<dbReference type="InterPro" id="IPR037171">
    <property type="entry name" value="NagB/RpiA_transferase-like"/>
</dbReference>
<dbReference type="Proteomes" id="UP000199598">
    <property type="component" value="Unassembled WGS sequence"/>
</dbReference>
<dbReference type="PANTHER" id="PTHR23407">
    <property type="entry name" value="ATPASE INHIBITOR/5-FORMYLTETRAHYDROFOLATE CYCLO-LIGASE"/>
    <property type="match status" value="1"/>
</dbReference>
<dbReference type="Pfam" id="PF01812">
    <property type="entry name" value="5-FTHF_cyc-lig"/>
    <property type="match status" value="1"/>
</dbReference>
<comment type="caution">
    <text evidence="5">The sequence shown here is derived from an EMBL/GenBank/DDBJ whole genome shotgun (WGS) entry which is preliminary data.</text>
</comment>
<keyword evidence="4" id="KW-0479">Metal-binding</keyword>
<evidence type="ECO:0000256" key="2">
    <source>
        <dbReference type="ARBA" id="ARBA00022741"/>
    </source>
</evidence>
<dbReference type="InterPro" id="IPR002698">
    <property type="entry name" value="FTHF_cligase"/>
</dbReference>
<evidence type="ECO:0000256" key="4">
    <source>
        <dbReference type="RuleBase" id="RU361279"/>
    </source>
</evidence>
<dbReference type="EMBL" id="FOSK01000006">
    <property type="protein sequence ID" value="SFK56936.1"/>
    <property type="molecule type" value="Genomic_DNA"/>
</dbReference>
<keyword evidence="2 4" id="KW-0547">Nucleotide-binding</keyword>
<evidence type="ECO:0000256" key="1">
    <source>
        <dbReference type="ARBA" id="ARBA00010638"/>
    </source>
</evidence>
<comment type="similarity">
    <text evidence="1 4">Belongs to the 5-formyltetrahydrofolate cyclo-ligase family.</text>
</comment>
<dbReference type="NCBIfam" id="TIGR02727">
    <property type="entry name" value="MTHFS_bact"/>
    <property type="match status" value="1"/>
</dbReference>
<dbReference type="PANTHER" id="PTHR23407:SF1">
    <property type="entry name" value="5-FORMYLTETRAHYDROFOLATE CYCLO-LIGASE"/>
    <property type="match status" value="1"/>
</dbReference>
<evidence type="ECO:0000313" key="5">
    <source>
        <dbReference type="EMBL" id="SFK56936.1"/>
    </source>
</evidence>
<comment type="cofactor">
    <cofactor evidence="4">
        <name>Mg(2+)</name>
        <dbReference type="ChEBI" id="CHEBI:18420"/>
    </cofactor>
</comment>
<dbReference type="SUPFAM" id="SSF100950">
    <property type="entry name" value="NagB/RpiA/CoA transferase-like"/>
    <property type="match status" value="1"/>
</dbReference>